<feature type="compositionally biased region" description="Basic and acidic residues" evidence="5">
    <location>
        <begin position="1"/>
        <end position="21"/>
    </location>
</feature>
<accession>A0AAF3FJB1</accession>
<evidence type="ECO:0000256" key="4">
    <source>
        <dbReference type="PROSITE-ProRule" id="PRU00103"/>
    </source>
</evidence>
<dbReference type="GO" id="GO:0070681">
    <property type="term" value="P:glutaminyl-tRNAGln biosynthesis via transamidation"/>
    <property type="evidence" value="ECO:0007669"/>
    <property type="project" value="UniProtKB-UniRule"/>
</dbReference>
<dbReference type="EC" id="6.3.5.-" evidence="3"/>
<dbReference type="GO" id="GO:0005739">
    <property type="term" value="C:mitochondrion"/>
    <property type="evidence" value="ECO:0007669"/>
    <property type="project" value="UniProtKB-SubCell"/>
</dbReference>
<protein>
    <recommendedName>
        <fullName evidence="3">Glutamyl-tRNA(Gln) amidotransferase subunit B, mitochondrial</fullName>
        <shortName evidence="3">Glu-AdT subunit B</shortName>
        <ecNumber evidence="3">6.3.5.-</ecNumber>
    </recommendedName>
</protein>
<dbReference type="PROSITE" id="PS01234">
    <property type="entry name" value="GATB"/>
    <property type="match status" value="1"/>
</dbReference>
<comment type="similarity">
    <text evidence="1">Belongs to the GCN1 family.</text>
</comment>
<keyword evidence="2" id="KW-0677">Repeat</keyword>
<dbReference type="Pfam" id="PF24993">
    <property type="entry name" value="GNC1_N"/>
    <property type="match status" value="1"/>
</dbReference>
<dbReference type="GO" id="GO:0005524">
    <property type="term" value="F:ATP binding"/>
    <property type="evidence" value="ECO:0007669"/>
    <property type="project" value="UniProtKB-KW"/>
</dbReference>
<feature type="repeat" description="HEAT" evidence="4">
    <location>
        <begin position="1584"/>
        <end position="1622"/>
    </location>
</feature>
<dbReference type="Pfam" id="PF24987">
    <property type="entry name" value="HEAT_EF3_N"/>
    <property type="match status" value="2"/>
</dbReference>
<proteinExistence type="inferred from homology"/>
<dbReference type="InterPro" id="IPR016024">
    <property type="entry name" value="ARM-type_fold"/>
</dbReference>
<dbReference type="GO" id="GO:0032543">
    <property type="term" value="P:mitochondrial translation"/>
    <property type="evidence" value="ECO:0007669"/>
    <property type="project" value="UniProtKB-UniRule"/>
</dbReference>
<dbReference type="FunFam" id="1.25.10.10:FF:000090">
    <property type="entry name" value="eIF-2-alpha kinase activator GCN1"/>
    <property type="match status" value="1"/>
</dbReference>
<dbReference type="InterPro" id="IPR021133">
    <property type="entry name" value="HEAT_type_2"/>
</dbReference>
<dbReference type="PROSITE" id="PS50077">
    <property type="entry name" value="HEAT_REPEAT"/>
    <property type="match status" value="3"/>
</dbReference>
<evidence type="ECO:0000256" key="5">
    <source>
        <dbReference type="SAM" id="MobiDB-lite"/>
    </source>
</evidence>
<keyword evidence="3" id="KW-0648">Protein biosynthesis</keyword>
<dbReference type="InterPro" id="IPR011989">
    <property type="entry name" value="ARM-like"/>
</dbReference>
<dbReference type="Pfam" id="PF25801">
    <property type="entry name" value="HEAT_GCN1_C_2"/>
    <property type="match status" value="1"/>
</dbReference>
<name>A0AAF3FJB1_9BILA</name>
<dbReference type="GO" id="GO:0030956">
    <property type="term" value="C:glutamyl-tRNA(Gln) amidotransferase complex"/>
    <property type="evidence" value="ECO:0007669"/>
    <property type="project" value="UniProtKB-UniRule"/>
</dbReference>
<feature type="repeat" description="HEAT" evidence="4">
    <location>
        <begin position="1507"/>
        <end position="1542"/>
    </location>
</feature>
<dbReference type="NCBIfam" id="NF004012">
    <property type="entry name" value="PRK05477.1-2"/>
    <property type="match status" value="1"/>
</dbReference>
<comment type="similarity">
    <text evidence="3">Belongs to the GatB/GatE family. GatB subfamily.</text>
</comment>
<dbReference type="GO" id="GO:0034198">
    <property type="term" value="P:cellular response to amino acid starvation"/>
    <property type="evidence" value="ECO:0007669"/>
    <property type="project" value="TreeGrafter"/>
</dbReference>
<dbReference type="GO" id="GO:0000226">
    <property type="term" value="P:microtubule cytoskeleton organization"/>
    <property type="evidence" value="ECO:0007669"/>
    <property type="project" value="UniProtKB-ARBA"/>
</dbReference>
<dbReference type="Pfam" id="PF23271">
    <property type="entry name" value="HEAT_GCN1"/>
    <property type="match status" value="1"/>
</dbReference>
<dbReference type="SUPFAM" id="SSF48371">
    <property type="entry name" value="ARM repeat"/>
    <property type="match status" value="5"/>
</dbReference>
<dbReference type="InterPro" id="IPR017958">
    <property type="entry name" value="Gln-tRNA_amidoTrfase_suB_CS"/>
</dbReference>
<feature type="domain" description="TOG" evidence="6">
    <location>
        <begin position="1333"/>
        <end position="1566"/>
    </location>
</feature>
<evidence type="ECO:0000313" key="8">
    <source>
        <dbReference type="WBParaSite" id="MBELARI_LOCUS7053"/>
    </source>
</evidence>
<keyword evidence="7" id="KW-1185">Reference proteome</keyword>
<dbReference type="HAMAP" id="MF_00121">
    <property type="entry name" value="GatB"/>
    <property type="match status" value="1"/>
</dbReference>
<dbReference type="GO" id="GO:0050567">
    <property type="term" value="F:glutaminyl-tRNA synthase (glutamine-hydrolyzing) activity"/>
    <property type="evidence" value="ECO:0007669"/>
    <property type="project" value="UniProtKB-UniRule"/>
</dbReference>
<dbReference type="InterPro" id="IPR014746">
    <property type="entry name" value="Gln_synth/guanido_kin_cat_dom"/>
</dbReference>
<feature type="repeat" description="HEAT" evidence="4">
    <location>
        <begin position="1978"/>
        <end position="2015"/>
    </location>
</feature>
<reference evidence="8" key="1">
    <citation type="submission" date="2024-02" db="UniProtKB">
        <authorList>
            <consortium name="WormBaseParasite"/>
        </authorList>
    </citation>
    <scope>IDENTIFICATION</scope>
</reference>
<organism evidence="7 8">
    <name type="scientific">Mesorhabditis belari</name>
    <dbReference type="NCBI Taxonomy" id="2138241"/>
    <lineage>
        <taxon>Eukaryota</taxon>
        <taxon>Metazoa</taxon>
        <taxon>Ecdysozoa</taxon>
        <taxon>Nematoda</taxon>
        <taxon>Chromadorea</taxon>
        <taxon>Rhabditida</taxon>
        <taxon>Rhabditina</taxon>
        <taxon>Rhabditomorpha</taxon>
        <taxon>Rhabditoidea</taxon>
        <taxon>Rhabditidae</taxon>
        <taxon>Mesorhabditinae</taxon>
        <taxon>Mesorhabditis</taxon>
    </lineage>
</organism>
<evidence type="ECO:0000256" key="3">
    <source>
        <dbReference type="HAMAP-Rule" id="MF_03147"/>
    </source>
</evidence>
<dbReference type="InterPro" id="IPR056810">
    <property type="entry name" value="GNC1-like_N"/>
</dbReference>
<dbReference type="Pfam" id="PF24984">
    <property type="entry name" value="HEAT_EF3_GNC1"/>
    <property type="match status" value="1"/>
</dbReference>
<evidence type="ECO:0000313" key="7">
    <source>
        <dbReference type="Proteomes" id="UP000887575"/>
    </source>
</evidence>
<evidence type="ECO:0000259" key="6">
    <source>
        <dbReference type="SMART" id="SM01349"/>
    </source>
</evidence>
<dbReference type="GO" id="GO:0019887">
    <property type="term" value="F:protein kinase regulator activity"/>
    <property type="evidence" value="ECO:0007669"/>
    <property type="project" value="TreeGrafter"/>
</dbReference>
<dbReference type="GO" id="GO:0005829">
    <property type="term" value="C:cytosol"/>
    <property type="evidence" value="ECO:0007669"/>
    <property type="project" value="TreeGrafter"/>
</dbReference>
<dbReference type="InterPro" id="IPR057546">
    <property type="entry name" value="HEAT_GCN1"/>
</dbReference>
<feature type="region of interest" description="Disordered" evidence="5">
    <location>
        <begin position="1"/>
        <end position="25"/>
    </location>
</feature>
<keyword evidence="3" id="KW-0496">Mitochondrion</keyword>
<dbReference type="Proteomes" id="UP000887575">
    <property type="component" value="Unassembled WGS sequence"/>
</dbReference>
<dbReference type="InterPro" id="IPR006075">
    <property type="entry name" value="Asn/Gln-tRNA_Trfase_suB/E_cat"/>
</dbReference>
<keyword evidence="3" id="KW-0547">Nucleotide-binding</keyword>
<dbReference type="InterPro" id="IPR004413">
    <property type="entry name" value="GatB"/>
</dbReference>
<dbReference type="Gene3D" id="1.25.10.10">
    <property type="entry name" value="Leucine-rich Repeat Variant"/>
    <property type="match status" value="5"/>
</dbReference>
<keyword evidence="3" id="KW-0067">ATP-binding</keyword>
<comment type="subunit">
    <text evidence="3">Subunit of the heterotrimeric GatCAB amidotransferase (AdT) complex, composed of A, B and C subunits.</text>
</comment>
<keyword evidence="3" id="KW-0436">Ligase</keyword>
<evidence type="ECO:0000256" key="2">
    <source>
        <dbReference type="ARBA" id="ARBA00022737"/>
    </source>
</evidence>
<dbReference type="PANTHER" id="PTHR23346">
    <property type="entry name" value="TRANSLATIONAL ACTIVATOR GCN1-RELATED"/>
    <property type="match status" value="1"/>
</dbReference>
<dbReference type="GO" id="GO:0006417">
    <property type="term" value="P:regulation of translation"/>
    <property type="evidence" value="ECO:0007669"/>
    <property type="project" value="TreeGrafter"/>
</dbReference>
<comment type="subcellular location">
    <subcellularLocation>
        <location evidence="3">Mitochondrion</location>
    </subcellularLocation>
</comment>
<dbReference type="SMART" id="SM01349">
    <property type="entry name" value="TOG"/>
    <property type="match status" value="1"/>
</dbReference>
<comment type="function">
    <text evidence="3">Allows the formation of correctly charged Gln-tRNA(Gln) through the transamidation of misacylated Glu-tRNA(Gln) in the mitochondria. The reaction takes place in the presence of glutamine and ATP through an activated gamma-phospho-Glu-tRNA(Gln).</text>
</comment>
<dbReference type="SUPFAM" id="SSF55931">
    <property type="entry name" value="Glutamine synthetase/guanido kinase"/>
    <property type="match status" value="1"/>
</dbReference>
<dbReference type="PANTHER" id="PTHR23346:SF7">
    <property type="entry name" value="STALLED RIBOSOME SENSOR GCN1"/>
    <property type="match status" value="1"/>
</dbReference>
<dbReference type="Pfam" id="PF02934">
    <property type="entry name" value="GatB_N"/>
    <property type="match status" value="1"/>
</dbReference>
<dbReference type="WBParaSite" id="MBELARI_LOCUS7053">
    <property type="protein sequence ID" value="MBELARI_LOCUS7053"/>
    <property type="gene ID" value="MBELARI_LOCUS7053"/>
</dbReference>
<sequence length="3109" mass="345938">MTEEEAARTEENGFEEPKDAEEVPPVLTEEEIREHGRKVAMALAVPSTKGHSQAIAGLIRVLDRSNEGLDEPYIKGFVGLAVAGARRFHSRRTLHALERLMARLFRLNNEATIRRLSHTVVATYPDLANITRSIGAESVGPAKWLFSGATENLTDPDFKLLVQGLASLSYYASSSNTGARYFKKQLQKWLNETNYKRMMTTITELSTEPAFALRILTFIGFVDQMTDKNGLVPVLIDLFNKHVLLTKVAVPGFLLDGLQKSYQKISAKDFEEQLLPQIKKSALRSPEVAIYGIGSLLKNVTFGLDAFAKDLLNSIQGSLASLPYTTNVLAYIGNACAQPANLGLVAEQLLNQASGAKNPELRIQLLNGLSLCTTAKVERGSFDALAVDVIAKILKIADTNEEVVRRQWQCVNKWTSLLNQDSKGFEQILKESTKLPAPLRHIAFASISELLEQYDSVVIKNSVEATLKKDIDTCHKEPLDAIALISLLLKVDPKKTKDESLLKKLPTWDNLYKPKVLSAIDPMFAAQWVKVAGKVVNSDAFMVANFGLRSLVVLLLWPDAGVRRVAKETITQIFGDDGTELASKLAEQAYAEIICGSADELLRKVPHSRPCADNWSIPGEWMVALLELLLTSKGDSASLAVHTLLLGSLPRLLEVDGSVWLRWIHSQQQKSEWMRSDAFKDEIVTKVLKCVNRKVRDNSLNILVSSGMNEVRDELWKNIEQDLMRVEPEAYVKQISERDVAIYRTPEGQLYNTEVLEIDEGAAGKNVKRENKAYSFADQQAEMEIRRELAEKMRKEGKLTPKQKAALEKELAKEKEVRDRVKHFYCAAELSLDEARAMVLADHQGAFKKAYLLFERGLPLTKSYLTAQDAAKLFFAFRDVALSRTDDALMEKVGYWTLRLAESKWLPPNVFGEGVEEVLRKLLALLQERAFVMDAGDEDEDDYLLYEDMISSSEILLYFPLLKGIIEGSAYSEILKGAALELVKSAINKKFLRDDSVLNIPIIDYGELLINFLSKNEIESLGETATQALTNLVLLINETGDTGNEVIRFIMRVLTILGEEAKPELRHSALQILSANQLITRLITSSKDTSFITFCQSRLFIAQFDEVENVAVTSRELWEASMLHPTLDMIEFMIVECTSFHVFARDASGRALVALLGHFPDQINSSITKLQKLYQQLREASGAKFDEMGRMQRDVVDQWEKRLGISRGLELISNLIDESESEQLIYVVVPEGLSDPSAQCRQAMQNAAINSISRHGRAILTNLLPFLEDHLNKLQNAETHDNLRQGLVVLLGTLAQHIDPKSPKVRHIISKLMDTLSTPSQTVQESVSRCLAPLVPAIAETAKDLVGQMQSVLFEGNTYGERRGAAFGIAGLVKGMGMIGLKDLDLIPTVMKYLNDKKEDKHREGGLLALEILCSTIGRLFEPYMIKALPLLLINFGDANSNVRQSAEDTARSMMSALTKYGIKLVLPALLIALDDDAWRTKCAAAELLGSMSHLSPDELSSCLPSIVPKLIEVVTDSHAKVRASGEKALREIAKVVRNPEILGVVNKIMLGLIDPATKTSMSLQTILNTKFIHYIDAPSLALIMPIIQRAFEDRNSETRRFAVQIISNIYSLTDHKDMEPYLWKLVPGLQKSLMDPVPDIRAVAAKALGAIICKSEGATSQRLRDEIIPWLKDKLISEQSTVDRSGAAQGLAEVLAGVGQEQLDYVMPEIIAATESVEVSAETRDGYILMYIYLPMVFGDRFIPYLPQVVPPILRALADENEYVRASALKAGQRLIAQYCSHARRLLLPQLQQALFDENWRIRHASVQLIGDFLFNISGVSGKSTSDTANDDDTMGMEQASKQIVRALGQKSRDEVLSGLYLARADVALVVRNAASHVWKMIVSNTPRTVKEIMKTLFENVVDCLASNVEERQQMGARCLGELVRKMGEKILNEVLPILELNLASDDVSKRVGVAIALHEIINNVTRDVLQHYLDQVVGPIKKALIDEDPKVREEAATTFSRFYSNVGNDALDEIIAPLLEKLTPDQEAVLDGLCAVMRQNSRHMLPYLLPKLTRHPVNVHALCSLAAVAGDSLNRQLPKILDSLLNNCKENNEADPMILNCEKVVVAVEEPEGVALLLDYLVTKSSKGSVPSSVLLRSFIEKTQVPLIDNVENILPGLIQLYASTNPQIVEHIIAALIGLMRSVDSKDLLSTIPILRKQINSLVFTAKGKPIPGFMHPKALNALLPPLREGILNGGVETKAISGETMGTLISISSAEAIKTHVVSVTGPLIRVLGDRYAADVKLPILQTLSLLLDKVDQFLKPFLPQLQSTFVKTLQDPSSKPVRLVAAGGLRRLLKIHPKPEPLFNELETAFVCARELVADSVAKVPEKVMEEGFRVCSMTFNQAVENPSELDNSLTMVSGALFGELAAALKQMEKHDVLKDIESSSKPRVRMAKGYAFQQMCMTAAEEVWNNFEEAVRSAIQSALTADQFTAQSALKSAGYLLISQGTNPSRDLLTMVARALNHQHLDVRRTVSVALGHVFASLDTPFSLDILKLVVPALVNGSKESNNAVRSAAETALVHALKLHNSKETYEAYLDGEKGAAKEALQEVHDRTLKRLVKNNEMRVIRWAHTATATTSKLAFAPIIGLEVHVQLASSKKLFSPARLLDDASPNSTVHLFDMATPGSLPVLNKECLMLALRMAKALQCEIPSWSRFDRKHYFYADMPAGYQITQADHPIARNGHLDVYVYGNGIETYKREVAIERLQLEQDSGKTVHQGAISLVDLNRAGAPLVEVVTAPIFRSALEATCFVQQLRLLLMHHHICRGRLHKGHIRVDANVSLSKDGVPGIRTEIKNLNSFRFLHTAINYEINRQFEILTSGGTVSNETRGIDAQGRTVAMRDKEEETDYRIMPEPNLSKLKLNADWLETASEKISNAGLPVYQQRIDRFGLDPMLAVEFSEDPAMSTFFDECSRHLQRIDSTNNDLIKLPLFLEYLRDVRNICQREGFSYPPAKNGFSEQFCRTLQYFQSSSITRLVSLSLLRQCLKSELHDVTEYLRKNNLWRISSEEEIRKLLDEINAVNSSMVEKAREKNPKAFMKLRNSLIDRSRKCVTVEDAEAAIRNFFV</sequence>
<dbReference type="NCBIfam" id="TIGR00133">
    <property type="entry name" value="gatB"/>
    <property type="match status" value="1"/>
</dbReference>
<comment type="catalytic activity">
    <reaction evidence="3">
        <text>L-glutamyl-tRNA(Gln) + L-glutamine + ATP + H2O = L-glutaminyl-tRNA(Gln) + L-glutamate + ADP + phosphate + H(+)</text>
        <dbReference type="Rhea" id="RHEA:17521"/>
        <dbReference type="Rhea" id="RHEA-COMP:9681"/>
        <dbReference type="Rhea" id="RHEA-COMP:9684"/>
        <dbReference type="ChEBI" id="CHEBI:15377"/>
        <dbReference type="ChEBI" id="CHEBI:15378"/>
        <dbReference type="ChEBI" id="CHEBI:29985"/>
        <dbReference type="ChEBI" id="CHEBI:30616"/>
        <dbReference type="ChEBI" id="CHEBI:43474"/>
        <dbReference type="ChEBI" id="CHEBI:58359"/>
        <dbReference type="ChEBI" id="CHEBI:78520"/>
        <dbReference type="ChEBI" id="CHEBI:78521"/>
        <dbReference type="ChEBI" id="CHEBI:456216"/>
    </reaction>
</comment>
<dbReference type="InterPro" id="IPR034085">
    <property type="entry name" value="TOG"/>
</dbReference>
<evidence type="ECO:0000256" key="1">
    <source>
        <dbReference type="ARBA" id="ARBA00007366"/>
    </source>
</evidence>